<protein>
    <submittedName>
        <fullName evidence="1">Esterase</fullName>
    </submittedName>
</protein>
<dbReference type="AlphaFoldDB" id="F2NMP1"/>
<evidence type="ECO:0000313" key="2">
    <source>
        <dbReference type="Proteomes" id="UP000007030"/>
    </source>
</evidence>
<dbReference type="OrthoDB" id="9775130at2"/>
<dbReference type="KEGG" id="mhd:Marky_1690"/>
<dbReference type="eggNOG" id="COG2382">
    <property type="taxonomic scope" value="Bacteria"/>
</dbReference>
<dbReference type="Proteomes" id="UP000007030">
    <property type="component" value="Chromosome"/>
</dbReference>
<dbReference type="HOGENOM" id="CLU_024314_1_0_0"/>
<dbReference type="PANTHER" id="PTHR48098:SF3">
    <property type="entry name" value="IRON(III) ENTEROBACTIN ESTERASE"/>
    <property type="match status" value="1"/>
</dbReference>
<proteinExistence type="predicted"/>
<dbReference type="SUPFAM" id="SSF53474">
    <property type="entry name" value="alpha/beta-Hydrolases"/>
    <property type="match status" value="1"/>
</dbReference>
<dbReference type="RefSeq" id="WP_013704472.1">
    <property type="nucleotide sequence ID" value="NC_015387.1"/>
</dbReference>
<keyword evidence="2" id="KW-1185">Reference proteome</keyword>
<name>F2NMP1_MARHT</name>
<dbReference type="EMBL" id="CP002630">
    <property type="protein sequence ID" value="AEB12425.1"/>
    <property type="molecule type" value="Genomic_DNA"/>
</dbReference>
<evidence type="ECO:0000313" key="1">
    <source>
        <dbReference type="EMBL" id="AEB12425.1"/>
    </source>
</evidence>
<dbReference type="Pfam" id="PF00756">
    <property type="entry name" value="Esterase"/>
    <property type="match status" value="1"/>
</dbReference>
<reference evidence="1 2" key="1">
    <citation type="journal article" date="2012" name="Stand. Genomic Sci.">
        <title>Complete genome sequence of the aerobic, heterotroph Marinithermus hydrothermalis type strain (T1(T)) from a deep-sea hydrothermal vent chimney.</title>
        <authorList>
            <person name="Copeland A."/>
            <person name="Gu W."/>
            <person name="Yasawong M."/>
            <person name="Lapidus A."/>
            <person name="Lucas S."/>
            <person name="Deshpande S."/>
            <person name="Pagani I."/>
            <person name="Tapia R."/>
            <person name="Cheng J.F."/>
            <person name="Goodwin L.A."/>
            <person name="Pitluck S."/>
            <person name="Liolios K."/>
            <person name="Ivanova N."/>
            <person name="Mavromatis K."/>
            <person name="Mikhailova N."/>
            <person name="Pati A."/>
            <person name="Chen A."/>
            <person name="Palaniappan K."/>
            <person name="Land M."/>
            <person name="Pan C."/>
            <person name="Brambilla E.M."/>
            <person name="Rohde M."/>
            <person name="Tindall B.J."/>
            <person name="Sikorski J."/>
            <person name="Goker M."/>
            <person name="Detter J.C."/>
            <person name="Bristow J."/>
            <person name="Eisen J.A."/>
            <person name="Markowitz V."/>
            <person name="Hugenholtz P."/>
            <person name="Kyrpides N.C."/>
            <person name="Klenk H.P."/>
            <person name="Woyke T."/>
        </authorList>
    </citation>
    <scope>NUCLEOTIDE SEQUENCE [LARGE SCALE GENOMIC DNA]</scope>
    <source>
        <strain evidence="2">DSM 14884 / JCM 11576 / T1</strain>
    </source>
</reference>
<organism evidence="1 2">
    <name type="scientific">Marinithermus hydrothermalis (strain DSM 14884 / JCM 11576 / T1)</name>
    <dbReference type="NCBI Taxonomy" id="869210"/>
    <lineage>
        <taxon>Bacteria</taxon>
        <taxon>Thermotogati</taxon>
        <taxon>Deinococcota</taxon>
        <taxon>Deinococci</taxon>
        <taxon>Thermales</taxon>
        <taxon>Thermaceae</taxon>
        <taxon>Marinithermus</taxon>
    </lineage>
</organism>
<gene>
    <name evidence="1" type="ordered locus">Marky_1690</name>
</gene>
<dbReference type="InterPro" id="IPR050583">
    <property type="entry name" value="Mycobacterial_A85_antigen"/>
</dbReference>
<dbReference type="InterPro" id="IPR000801">
    <property type="entry name" value="Esterase-like"/>
</dbReference>
<dbReference type="Gene3D" id="3.40.50.1820">
    <property type="entry name" value="alpha/beta hydrolase"/>
    <property type="match status" value="1"/>
</dbReference>
<dbReference type="InterPro" id="IPR029058">
    <property type="entry name" value="AB_hydrolase_fold"/>
</dbReference>
<sequence>MVEVSGRHVTFVPPEGAAYLIGDFTDWNKRPIPLSGPVTLEFPEGAYVEYAFMDAHRKPFPDPDNPNEAQNPWWSYPRAVTLPGHAFTEPPRPTLRRGKVHRYKLASKAFGTDRRYYVYEPPEPPEVTLFVQDGVAYYRTARLHEVAEALLERGEARPARIVFVEPKDRSKEYWFNPTYEAFLLEEVLPEVERQYGPTPERGLWGASLGALVSAWLAFRNPEVFQLVGMQSAALKADPHGGDSYNDPEWLTQQYARSERLPLRFYVETGVIEWLLGANRRFAGMLFDKAYPHAYHERPSGHNWVTWKQGLEPGLRYLLGPTR</sequence>
<accession>F2NMP1</accession>
<dbReference type="PANTHER" id="PTHR48098">
    <property type="entry name" value="ENTEROCHELIN ESTERASE-RELATED"/>
    <property type="match status" value="1"/>
</dbReference>
<dbReference type="STRING" id="869210.Marky_1690"/>